<organism evidence="6 7">
    <name type="scientific">Pandoraea pulmonicola</name>
    <dbReference type="NCBI Taxonomy" id="93221"/>
    <lineage>
        <taxon>Bacteria</taxon>
        <taxon>Pseudomonadati</taxon>
        <taxon>Pseudomonadota</taxon>
        <taxon>Betaproteobacteria</taxon>
        <taxon>Burkholderiales</taxon>
        <taxon>Burkholderiaceae</taxon>
        <taxon>Pandoraea</taxon>
    </lineage>
</organism>
<dbReference type="PANTHER" id="PTHR31605">
    <property type="entry name" value="GLYCEROL-3-PHOSPHATE O-ACYLTRANSFERASE 1"/>
    <property type="match status" value="1"/>
</dbReference>
<dbReference type="Pfam" id="PF18413">
    <property type="entry name" value="Neuraminidase"/>
    <property type="match status" value="1"/>
</dbReference>
<dbReference type="GO" id="GO:0008654">
    <property type="term" value="P:phospholipid biosynthetic process"/>
    <property type="evidence" value="ECO:0007669"/>
    <property type="project" value="TreeGrafter"/>
</dbReference>
<dbReference type="EMBL" id="UGSJ01000001">
    <property type="protein sequence ID" value="SUA89586.1"/>
    <property type="molecule type" value="Genomic_DNA"/>
</dbReference>
<name>A0AAJ5CZE5_PANPU</name>
<dbReference type="GO" id="GO:0004366">
    <property type="term" value="F:glycerol-3-phosphate O-acyltransferase activity"/>
    <property type="evidence" value="ECO:0007669"/>
    <property type="project" value="TreeGrafter"/>
</dbReference>
<dbReference type="Proteomes" id="UP000254589">
    <property type="component" value="Unassembled WGS sequence"/>
</dbReference>
<evidence type="ECO:0000259" key="5">
    <source>
        <dbReference type="Pfam" id="PF20220"/>
    </source>
</evidence>
<dbReference type="PANTHER" id="PTHR31605:SF0">
    <property type="entry name" value="GLYCEROL-3-PHOSPHATE O-ACYLTRANSFERASE 1"/>
    <property type="match status" value="1"/>
</dbReference>
<evidence type="ECO:0000313" key="7">
    <source>
        <dbReference type="Proteomes" id="UP000254589"/>
    </source>
</evidence>
<comment type="caution">
    <text evidence="6">The sequence shown here is derived from an EMBL/GenBank/DDBJ whole genome shotgun (WGS) entry which is preliminary data.</text>
</comment>
<feature type="domain" description="ABC toxin N-terminal" evidence="5">
    <location>
        <begin position="2071"/>
        <end position="2189"/>
    </location>
</feature>
<dbReference type="InterPro" id="IPR052744">
    <property type="entry name" value="GPAT/DAPAT"/>
</dbReference>
<dbReference type="RefSeq" id="WP_160118059.1">
    <property type="nucleotide sequence ID" value="NZ_CP010310.2"/>
</dbReference>
<evidence type="ECO:0000259" key="4">
    <source>
        <dbReference type="Pfam" id="PF18413"/>
    </source>
</evidence>
<reference evidence="6 7" key="1">
    <citation type="submission" date="2018-06" db="EMBL/GenBank/DDBJ databases">
        <authorList>
            <consortium name="Pathogen Informatics"/>
            <person name="Doyle S."/>
        </authorList>
    </citation>
    <scope>NUCLEOTIDE SEQUENCE [LARGE SCALE GENOMIC DNA]</scope>
    <source>
        <strain evidence="6 7">NCTC13159</strain>
    </source>
</reference>
<dbReference type="InterPro" id="IPR041079">
    <property type="entry name" value="Neuraminidase-like"/>
</dbReference>
<evidence type="ECO:0000259" key="3">
    <source>
        <dbReference type="Pfam" id="PF18276"/>
    </source>
</evidence>
<dbReference type="GO" id="GO:0016287">
    <property type="term" value="F:glycerone-phosphate O-acyltransferase activity"/>
    <property type="evidence" value="ECO:0007669"/>
    <property type="project" value="TreeGrafter"/>
</dbReference>
<gene>
    <name evidence="6" type="ORF">NCTC13159_01053</name>
</gene>
<evidence type="ECO:0000256" key="1">
    <source>
        <dbReference type="ARBA" id="ARBA00023026"/>
    </source>
</evidence>
<accession>A0AAJ5CZE5</accession>
<proteinExistence type="predicted"/>
<feature type="domain" description="Neuraminidase-like" evidence="4">
    <location>
        <begin position="2221"/>
        <end position="2344"/>
    </location>
</feature>
<dbReference type="InterPro" id="IPR046839">
    <property type="entry name" value="ABC_toxin_N"/>
</dbReference>
<keyword evidence="1" id="KW-0843">Virulence</keyword>
<dbReference type="InterPro" id="IPR040840">
    <property type="entry name" value="TcA_TcB_BD"/>
</dbReference>
<dbReference type="Pfam" id="PF03538">
    <property type="entry name" value="VRP1"/>
    <property type="match status" value="1"/>
</dbReference>
<feature type="region of interest" description="Disordered" evidence="2">
    <location>
        <begin position="42"/>
        <end position="72"/>
    </location>
</feature>
<dbReference type="InterPro" id="IPR018003">
    <property type="entry name" value="Insecticidal_toxin/plasmid_vir"/>
</dbReference>
<protein>
    <submittedName>
        <fullName evidence="6">Salmonella virulence plasmid 28.1kDa A protein</fullName>
    </submittedName>
</protein>
<evidence type="ECO:0000256" key="2">
    <source>
        <dbReference type="SAM" id="MobiDB-lite"/>
    </source>
</evidence>
<evidence type="ECO:0000313" key="6">
    <source>
        <dbReference type="EMBL" id="SUA89586.1"/>
    </source>
</evidence>
<dbReference type="Pfam" id="PF20220">
    <property type="entry name" value="ABC_toxin_N"/>
    <property type="match status" value="1"/>
</dbReference>
<dbReference type="Pfam" id="PF18276">
    <property type="entry name" value="TcA_TcB_BD"/>
    <property type="match status" value="1"/>
</dbReference>
<sequence length="3761" mass="409707">MGVSQSGRTEKSAIQNFLQKNPDFDPLTFDFFDQSAVQALRQADGLANTDGSPTEEVPPSDKPKRSTTSENMVEVGTLQAYQRMLRLTGDGATAEALVSLGLDSAAVIAATSPARFVETTKPIFGDDEAAARAVHAKAGHIKTAALHLYGSVKELVASPSYRKAAFNSVAPELVDYFTQIPSYTGLFANMNYFETDPGQTIFSPAAYFFDLMRIIDEYVTHPNTTPVRTIPQGYTLEERRPDLFKLKLTPANTFDEVPTLALVNDILAHLITARGMGEAYQYLALASYPFNLPFNRPLLALRRAIAVMQCPLVDLYRAMEVDRAAPAADSDNVVLPLDVAREATGLSIAELALVTKPAGDTAYSFPGSGIVGTVAGSPYVVGIGARFTSDIAAGDRLTIGPETHKVTAIASDTVLTVENVWTEATAVSYEAVRGENGFPGKGAIDGTMSSGIVTGSGTSFSIQLRVGDRISIPGIYIGGIEPLRTVTAIVSDTSLTVDHPWPLGFSGTAYTIIPVNVGKGEVAVTEASNTVTGTDTRFTSQVRVGDEITITFDHEDLGFRTVAEVISDEVLRVTRAWPVSFDGAYKIELPGSGVVAITAGETTATGTGTSFLTEAKPGDLITIRGLGDGAGLTHVVTSILSDTSLTVDGPWPTSHDNNTYLITRGDPTKGKVAIAKEDTTVRGTGTKFLTDAKVNDAIGPFIDRDLPAHTVTNIISDTSLTVDRPWPASYDGKSYKITSVRKGPGGIVYRRGETGVMGTGTAFTTDFAAGSKIRVGDVTVPVTKVTSDTSLTVATPWSEAAGAGYLIALADGTEAAVSRAYGYDIPRTSPPFAGTGIVGSLAGLPRVIGIGTRFQSEIVPGDQLTIGHVTHTVSAIDSDTALTVDTPWETTNAVSYVAVPAPGTGQTHRTFPGTATITIKSGSNEVVQYGSNTNFRWQFAPGDKIIVEGEARTVVEVISDAKLTIDQPFSFSKDNVPYQVDWPYRGFPGAGTIDVRADSTDVVEDAYYTRFLTWNAPGDKIIVGGETRTIVEVISNTKLTIDRPFTSDGTNVFYRYIPTNRTFVGKGQIYVRLDKNDVWKEGSDASFLRQVAAGDRIIVRDHARTVTEVLSDTNLKIDRPFPFAGDYLPYLIVPGGGQPPAYIGSGGIIYKRGDKRVEGIGTTFTADFANGGSIRVGDVTIPVAKVDSDTSMTMEAEWRADGGAGLMIAPPERSGRILDMLPKAGTGTVVLAKDSKRLTGSGTAFRRQLQVGDQIVFPVVVGDEMCITRTVTEILSDSEAKLDSESPVTSETLHFTILARDGLDVVDVFRERTGLTPTELTALLRQNLDDAELKAGGAVGFFINDTGETPATITTYFSNDPGNPVQRLSGLTLKRLDRISRFVRLARSLGWSFADLQWAMTASGATEITDALVMALSRIAALMESEKLGVVEITALFYALKTTGRVDQAKPQDPFDKIYNAPMMLKGADPYAKDSSTPFDPFRQPPQLWNLNPEEEKKTGTNDVIRSRLRAALQVKDADLTRLATYVQCLTGAAKPDEMSLTLANLSWLWRLAATAKRFGWTVDAYLTFLGLAYYPTAKDYFLPPKDAVSFALDKLTDQFALAHWVEDSDFDIAQIQYIVTGTAQGFSPPYAEGDVAGFMAELAATAASTHLSSTTLAAVQLDAAQANALFDKLVKEDFVTATGIVLPLDKKKETTDHTVSYDAVADLLPVHIGENDAVFGFNDASFASANKGISAEESKHVYAALLQNKPPILEPQSSGAAAVAQSFGQATDLSFLAPLFSDGAVAKVEIVRQILLAARDGVDSLINILDQTLQVQHATFTQALASFTGVAQPTVTALLPFASERAPLPDYLEVFLTPLPEGSTPPKPALALIAEVARFGLVAGTCRLNPVETAYFTSTDGGKHFNIDWPVFNIRDISSIAAYVALRNAIGADEDGIITYFRTPADDKDHPGRKAAALVAATGWDARDVDVLTAYFWPKPAPDDANTVAGLTRLATVFGIERRLGVRAQTLKELIATSHLPIESKEKPSSVDPAHWKTYEDAAKTARGIVNATFSDQARTDADATIDGEVNAASRDALVGNVLWWMHAANPTIVSVNDLYRYLLLDVEMGSCATTSPIAQAIASAQLYLQRARMMQESGVLTLDIPDVWWSWMMNYRIWEANRRIFLYPENYLEPSLRQDATPDFETLTSDLLQNDPTKDNVVKPFETFLKALAVLGGLTPAGAYQARRKDPQTGKEEDTLFVAGRTRAQPYQFYFRTLDNALEWSPWQTIDLTIAGERLSPVHAFGRLFIFWSEFDRSQSGTVAGQNSSTQTVDKASLRYAFYNDGEWSPPQLLDDMALLNTYPSPHYSPGITDRLQNSLRKKNSYWQFPYVLATGRGFVGAGRVEFSKDSAVLNGIRTQFTRDVRAGDTIVCFGESRVVSLVANNDQIIVTHPWSGTAERAEYKIIPVNETSHLMPFTGTGKVSTTANSASVTGKGTRFLDEVALGDRIAIGGGSYVVLDIQSQEQLTVDQNWTEAHKDAAYTVASSRRSNETIMVGYSTWQQTADTVSYTNFNPVPNDTEDNFIAARNSVGQSVTDAMRLAYHYRPAAKGGGNPIAGYVPVSNCIFLDANLARSSAKVLWTDYAYGSEANARPYRPELPRQFARLSVHLSDNLFYDNYWGTNLPGLLDSDRNPTVEGSVDLLFNINADKASLLPVGNKPGSFLFDNGDETFLVRPDDPTVRHLSEILLRSPRPWPEKELVSSQILSTGNYTSSASPLAGTRFSFTRLSTSVMPELQRRLFLDGIDALLSPASQYLSELPFDRFARAATAPEPQVVPPTSALMDFDGAFGLYFWELFFHAPFLVADRLQGVGKFEDALSWLQYIFNPMQPPSADDGPESATRFWRFRPFRHMDQPSLAASLTDPRQIKAYNNDPFDPDAIAAIRHVAYAKAIVMRYVDAVLDWGDALFTQYTRETITQATNLYVLAQDLLGAKPVSQGRLPLPQPKSFSELKEKYKDEIPQFLIDLENTPFLTRLDDDARYTSQPVNDVIAYFAVPENADFMKYWDRVDDRLFKIRHCMNIDGQAVPLALFAPPIDPAMLIQAMANGGAAALANALTEGVPHYRFGFLIERTQAIVTQLSSLSTNLVLTLVRQDAEALSVLATEQENLLLKMTTMIKEQEIAEAEADGKALGESLASAHDRQAYYAGLISNGISAREQASLNSMLAGQTLNMMSSVVQSAASIAYTMPQVGSPFAMTFGGVQLGSSLTAASSVLETAGALTNVSSTLISTLASYERRAQEWRLQEQLAAHDTAQIDTQIQANAIRIALAKQGLVIHEETIRQNRERATFLKDKFTSKALFQWMANQMSRVQFQTYTLAHQLAMTAQRAYQFEYNSDRCFVTFDYWDAAHRGLTSADGLQLALTQMAASVLDAPRSLEIERTISLTNVNPLTLIQLREKGECFFEFSESLFDHDFPGHYSRKIKTLSVSISSAAGPYRDIKGTLTQLSNQVVLKSDNQGLNAVKFLLGEEDATVPPASAMRSNWRNHQEIVLSNGQEDSGLFALNLEDSRYLPFEGTGAVSSWRLSLPKGTNHIAFDAISDVTIRLKYTASDGGDAFRRKVAELAELKTLTGFEYIDCRSMYYDAWQRLFASVGPTSDTQTLSLPIADFVPPHVDSAKLMGFYIRLSADQSVAGSYISMDLGKQPAPDEVKLDAANTMSRMFGENDRPYIKDVTSRPVEIIFDLRKTPATLKTNGKLNADALKNIEIVFYYVGDVKLSE</sequence>
<feature type="domain" description="Tc toxin complex TcA C-terminal TcB-binding" evidence="3">
    <location>
        <begin position="3301"/>
        <end position="3592"/>
    </location>
</feature>